<reference evidence="1" key="1">
    <citation type="journal article" date="2019" name="bioRxiv">
        <title>The Genome of the Zebra Mussel, Dreissena polymorpha: A Resource for Invasive Species Research.</title>
        <authorList>
            <person name="McCartney M.A."/>
            <person name="Auch B."/>
            <person name="Kono T."/>
            <person name="Mallez S."/>
            <person name="Zhang Y."/>
            <person name="Obille A."/>
            <person name="Becker A."/>
            <person name="Abrahante J.E."/>
            <person name="Garbe J."/>
            <person name="Badalamenti J.P."/>
            <person name="Herman A."/>
            <person name="Mangelson H."/>
            <person name="Liachko I."/>
            <person name="Sullivan S."/>
            <person name="Sone E.D."/>
            <person name="Koren S."/>
            <person name="Silverstein K.A.T."/>
            <person name="Beckman K.B."/>
            <person name="Gohl D.M."/>
        </authorList>
    </citation>
    <scope>NUCLEOTIDE SEQUENCE</scope>
    <source>
        <strain evidence="1">Duluth1</strain>
        <tissue evidence="1">Whole animal</tissue>
    </source>
</reference>
<dbReference type="Proteomes" id="UP000828390">
    <property type="component" value="Unassembled WGS sequence"/>
</dbReference>
<accession>A0A9D4JEK1</accession>
<dbReference type="AlphaFoldDB" id="A0A9D4JEK1"/>
<evidence type="ECO:0000313" key="2">
    <source>
        <dbReference type="Proteomes" id="UP000828390"/>
    </source>
</evidence>
<evidence type="ECO:0000313" key="1">
    <source>
        <dbReference type="EMBL" id="KAH3808910.1"/>
    </source>
</evidence>
<reference evidence="1" key="2">
    <citation type="submission" date="2020-11" db="EMBL/GenBank/DDBJ databases">
        <authorList>
            <person name="McCartney M.A."/>
            <person name="Auch B."/>
            <person name="Kono T."/>
            <person name="Mallez S."/>
            <person name="Becker A."/>
            <person name="Gohl D.M."/>
            <person name="Silverstein K.A.T."/>
            <person name="Koren S."/>
            <person name="Bechman K.B."/>
            <person name="Herman A."/>
            <person name="Abrahante J.E."/>
            <person name="Garbe J."/>
        </authorList>
    </citation>
    <scope>NUCLEOTIDE SEQUENCE</scope>
    <source>
        <strain evidence="1">Duluth1</strain>
        <tissue evidence="1">Whole animal</tissue>
    </source>
</reference>
<comment type="caution">
    <text evidence="1">The sequence shown here is derived from an EMBL/GenBank/DDBJ whole genome shotgun (WGS) entry which is preliminary data.</text>
</comment>
<keyword evidence="2" id="KW-1185">Reference proteome</keyword>
<name>A0A9D4JEK1_DREPO</name>
<organism evidence="1 2">
    <name type="scientific">Dreissena polymorpha</name>
    <name type="common">Zebra mussel</name>
    <name type="synonym">Mytilus polymorpha</name>
    <dbReference type="NCBI Taxonomy" id="45954"/>
    <lineage>
        <taxon>Eukaryota</taxon>
        <taxon>Metazoa</taxon>
        <taxon>Spiralia</taxon>
        <taxon>Lophotrochozoa</taxon>
        <taxon>Mollusca</taxon>
        <taxon>Bivalvia</taxon>
        <taxon>Autobranchia</taxon>
        <taxon>Heteroconchia</taxon>
        <taxon>Euheterodonta</taxon>
        <taxon>Imparidentia</taxon>
        <taxon>Neoheterodontei</taxon>
        <taxon>Myida</taxon>
        <taxon>Dreissenoidea</taxon>
        <taxon>Dreissenidae</taxon>
        <taxon>Dreissena</taxon>
    </lineage>
</organism>
<sequence>MTSVQSLSNVIWRRRIRQNVNLLRHLCVNDVIWTIGDALDKLGKPRPVDNRQSGRYSTSYAGAIYFKTYTFDDIRNVNDVFGRIGNAGDMLGTPSQISVPIFITFGQILCLQPRENLFHYKVWGR</sequence>
<dbReference type="EMBL" id="JAIWYP010000006">
    <property type="protein sequence ID" value="KAH3808910.1"/>
    <property type="molecule type" value="Genomic_DNA"/>
</dbReference>
<proteinExistence type="predicted"/>
<gene>
    <name evidence="1" type="ORF">DPMN_137270</name>
</gene>
<protein>
    <submittedName>
        <fullName evidence="1">Uncharacterized protein</fullName>
    </submittedName>
</protein>